<evidence type="ECO:0000259" key="10">
    <source>
        <dbReference type="PROSITE" id="PS50263"/>
    </source>
</evidence>
<dbReference type="GO" id="GO:0016410">
    <property type="term" value="F:N-acyltransferase activity"/>
    <property type="evidence" value="ECO:0007669"/>
    <property type="project" value="UniProtKB-UniRule"/>
</dbReference>
<evidence type="ECO:0000256" key="1">
    <source>
        <dbReference type="ARBA" id="ARBA00004651"/>
    </source>
</evidence>
<evidence type="ECO:0000256" key="9">
    <source>
        <dbReference type="HAMAP-Rule" id="MF_01148"/>
    </source>
</evidence>
<dbReference type="GO" id="GO:0005886">
    <property type="term" value="C:plasma membrane"/>
    <property type="evidence" value="ECO:0007669"/>
    <property type="project" value="UniProtKB-SubCell"/>
</dbReference>
<feature type="transmembrane region" description="Helical" evidence="9">
    <location>
        <begin position="171"/>
        <end position="196"/>
    </location>
</feature>
<feature type="transmembrane region" description="Helical" evidence="9">
    <location>
        <begin position="124"/>
        <end position="151"/>
    </location>
</feature>
<keyword evidence="11" id="KW-0449">Lipoprotein</keyword>
<evidence type="ECO:0000256" key="8">
    <source>
        <dbReference type="ARBA" id="ARBA00023315"/>
    </source>
</evidence>
<dbReference type="InterPro" id="IPR003010">
    <property type="entry name" value="C-N_Hydrolase"/>
</dbReference>
<feature type="transmembrane region" description="Helical" evidence="9">
    <location>
        <begin position="12"/>
        <end position="28"/>
    </location>
</feature>
<dbReference type="OrthoDB" id="9804277at2"/>
<reference evidence="11 12" key="1">
    <citation type="submission" date="2019-06" db="EMBL/GenBank/DDBJ databases">
        <authorList>
            <person name="Yang Y."/>
        </authorList>
    </citation>
    <scope>NUCLEOTIDE SEQUENCE [LARGE SCALE GENOMIC DNA]</scope>
    <source>
        <strain evidence="11 12">BIT-26</strain>
    </source>
</reference>
<keyword evidence="4 9" id="KW-0808">Transferase</keyword>
<feature type="transmembrane region" description="Helical" evidence="9">
    <location>
        <begin position="528"/>
        <end position="546"/>
    </location>
</feature>
<protein>
    <recommendedName>
        <fullName evidence="9">Apolipoprotein N-acyltransferase</fullName>
        <shortName evidence="9">ALP N-acyltransferase</shortName>
        <ecNumber evidence="9">2.3.1.269</ecNumber>
    </recommendedName>
</protein>
<evidence type="ECO:0000313" key="12">
    <source>
        <dbReference type="Proteomes" id="UP000319523"/>
    </source>
</evidence>
<evidence type="ECO:0000256" key="7">
    <source>
        <dbReference type="ARBA" id="ARBA00023136"/>
    </source>
</evidence>
<feature type="transmembrane region" description="Helical" evidence="9">
    <location>
        <begin position="91"/>
        <end position="112"/>
    </location>
</feature>
<comment type="catalytic activity">
    <reaction evidence="9">
        <text>N-terminal S-1,2-diacyl-sn-glyceryl-L-cysteinyl-[lipoprotein] + a glycerophospholipid = N-acyl-S-1,2-diacyl-sn-glyceryl-L-cysteinyl-[lipoprotein] + a 2-acyl-sn-glycero-3-phospholipid + H(+)</text>
        <dbReference type="Rhea" id="RHEA:48228"/>
        <dbReference type="Rhea" id="RHEA-COMP:14681"/>
        <dbReference type="Rhea" id="RHEA-COMP:14684"/>
        <dbReference type="ChEBI" id="CHEBI:15378"/>
        <dbReference type="ChEBI" id="CHEBI:136912"/>
        <dbReference type="ChEBI" id="CHEBI:140656"/>
        <dbReference type="ChEBI" id="CHEBI:140657"/>
        <dbReference type="ChEBI" id="CHEBI:140660"/>
        <dbReference type="EC" id="2.3.1.269"/>
    </reaction>
</comment>
<dbReference type="PANTHER" id="PTHR38686:SF1">
    <property type="entry name" value="APOLIPOPROTEIN N-ACYLTRANSFERASE"/>
    <property type="match status" value="1"/>
</dbReference>
<dbReference type="Pfam" id="PF20154">
    <property type="entry name" value="LNT_N"/>
    <property type="match status" value="1"/>
</dbReference>
<dbReference type="PROSITE" id="PS50263">
    <property type="entry name" value="CN_HYDROLASE"/>
    <property type="match status" value="1"/>
</dbReference>
<feature type="transmembrane region" description="Helical" evidence="9">
    <location>
        <begin position="34"/>
        <end position="50"/>
    </location>
</feature>
<dbReference type="GO" id="GO:0042158">
    <property type="term" value="P:lipoprotein biosynthetic process"/>
    <property type="evidence" value="ECO:0007669"/>
    <property type="project" value="UniProtKB-UniRule"/>
</dbReference>
<proteinExistence type="inferred from homology"/>
<comment type="pathway">
    <text evidence="9">Protein modification; lipoprotein biosynthesis (N-acyl transfer).</text>
</comment>
<dbReference type="AlphaFoldDB" id="A0A506V7Y7"/>
<dbReference type="NCBIfam" id="TIGR00546">
    <property type="entry name" value="lnt"/>
    <property type="match status" value="1"/>
</dbReference>
<comment type="caution">
    <text evidence="11">The sequence shown here is derived from an EMBL/GenBank/DDBJ whole genome shotgun (WGS) entry which is preliminary data.</text>
</comment>
<feature type="domain" description="CN hydrolase" evidence="10">
    <location>
        <begin position="267"/>
        <end position="515"/>
    </location>
</feature>
<accession>A0A506V7Y7</accession>
<organism evidence="11 12">
    <name type="scientific">Mixta tenebrionis</name>
    <dbReference type="NCBI Taxonomy" id="2562439"/>
    <lineage>
        <taxon>Bacteria</taxon>
        <taxon>Pseudomonadati</taxon>
        <taxon>Pseudomonadota</taxon>
        <taxon>Gammaproteobacteria</taxon>
        <taxon>Enterobacterales</taxon>
        <taxon>Erwiniaceae</taxon>
        <taxon>Mixta</taxon>
    </lineage>
</organism>
<evidence type="ECO:0000256" key="2">
    <source>
        <dbReference type="ARBA" id="ARBA00010065"/>
    </source>
</evidence>
<gene>
    <name evidence="9 11" type="primary">lnt</name>
    <name evidence="11" type="ORF">FKM52_15045</name>
</gene>
<keyword evidence="5 9" id="KW-0812">Transmembrane</keyword>
<dbReference type="InterPro" id="IPR004563">
    <property type="entry name" value="Apolipo_AcylTrfase"/>
</dbReference>
<dbReference type="UniPathway" id="UPA00666"/>
<name>A0A506V7Y7_9GAMM</name>
<dbReference type="PANTHER" id="PTHR38686">
    <property type="entry name" value="APOLIPOPROTEIN N-ACYLTRANSFERASE"/>
    <property type="match status" value="1"/>
</dbReference>
<dbReference type="EC" id="2.3.1.269" evidence="9"/>
<evidence type="ECO:0000256" key="6">
    <source>
        <dbReference type="ARBA" id="ARBA00022989"/>
    </source>
</evidence>
<keyword evidence="8 9" id="KW-0012">Acyltransferase</keyword>
<dbReference type="EMBL" id="VHQI01000009">
    <property type="protein sequence ID" value="TPW41173.1"/>
    <property type="molecule type" value="Genomic_DNA"/>
</dbReference>
<dbReference type="Proteomes" id="UP000319523">
    <property type="component" value="Unassembled WGS sequence"/>
</dbReference>
<dbReference type="Gene3D" id="3.60.110.10">
    <property type="entry name" value="Carbon-nitrogen hydrolase"/>
    <property type="match status" value="1"/>
</dbReference>
<feature type="transmembrane region" description="Helical" evidence="9">
    <location>
        <begin position="228"/>
        <end position="248"/>
    </location>
</feature>
<keyword evidence="12" id="KW-1185">Reference proteome</keyword>
<comment type="similarity">
    <text evidence="2 9">Belongs to the CN hydrolase family. Apolipoprotein N-acyltransferase subfamily.</text>
</comment>
<keyword evidence="7 9" id="KW-0472">Membrane</keyword>
<dbReference type="InterPro" id="IPR036526">
    <property type="entry name" value="C-N_Hydrolase_sf"/>
</dbReference>
<dbReference type="RefSeq" id="WP_141176988.1">
    <property type="nucleotide sequence ID" value="NZ_JBHUFX010000005.1"/>
</dbReference>
<comment type="subcellular location">
    <subcellularLocation>
        <location evidence="1 9">Cell membrane</location>
        <topology evidence="1 9">Multi-pass membrane protein</topology>
    </subcellularLocation>
</comment>
<sequence length="550" mass="61818">MAIASFYARQQVRLLLALLTGAIGTLAFSPYDFWPAALISLIGLQILTLHRTTPQAAAVGFAWGFGLFGSGINWVYVSIATFGGMPGPVNVLLVILLAAYLALYPLLFAAVLNRLRPQATPLRFLLLAPVIWQISEFLRGWVLTGFPWLQFGYSQIDGPLKGLAPLAGVETITFVLMIVAGLVVYALSQLLLYIRLQRLIYLLPRKRVASFRQVNYLDRLRERQRKRLPRLTFSLVAALALLLLPWPLRYISWFQPQPSRAVEVALVQGNIPQMLKWDPEQLRNTLRIYGENSRPFVGKAPLIIWPESAISDLEVNQQPYLHALDEALRAGHSTLITGIVDSRLENNRYHDYNSVIVLGADRPYNYNGGNRYQKNHLVPFGEFVPLETLLRPLAPFFDLPMSSFSRGDYIQPQLKAAGYHLTTAICYEIVLGQQVRDNLRPDTDFLLTVSNDAWFGHSIGPWQHFQMARMRALELGRPLLRSTNNGVTAVVAADGSVQAVIPQFTRQTLATRVTPATGLTPYARTGNLTVWLLTLLFALLALFTLFRKRR</sequence>
<evidence type="ECO:0000256" key="3">
    <source>
        <dbReference type="ARBA" id="ARBA00022475"/>
    </source>
</evidence>
<dbReference type="Pfam" id="PF00795">
    <property type="entry name" value="CN_hydrolase"/>
    <property type="match status" value="1"/>
</dbReference>
<dbReference type="CDD" id="cd07571">
    <property type="entry name" value="ALP_N-acyl_transferase"/>
    <property type="match status" value="1"/>
</dbReference>
<keyword evidence="3 9" id="KW-1003">Cell membrane</keyword>
<dbReference type="SUPFAM" id="SSF56317">
    <property type="entry name" value="Carbon-nitrogen hydrolase"/>
    <property type="match status" value="1"/>
</dbReference>
<dbReference type="HAMAP" id="MF_01148">
    <property type="entry name" value="Lnt"/>
    <property type="match status" value="1"/>
</dbReference>
<dbReference type="InterPro" id="IPR045378">
    <property type="entry name" value="LNT_N"/>
</dbReference>
<feature type="transmembrane region" description="Helical" evidence="9">
    <location>
        <begin position="57"/>
        <end position="79"/>
    </location>
</feature>
<evidence type="ECO:0000313" key="11">
    <source>
        <dbReference type="EMBL" id="TPW41173.1"/>
    </source>
</evidence>
<evidence type="ECO:0000256" key="4">
    <source>
        <dbReference type="ARBA" id="ARBA00022679"/>
    </source>
</evidence>
<comment type="function">
    <text evidence="9">Catalyzes the phospholipid dependent N-acylation of the N-terminal cysteine of apolipoprotein, the last step in lipoprotein maturation.</text>
</comment>
<keyword evidence="6 9" id="KW-1133">Transmembrane helix</keyword>
<evidence type="ECO:0000256" key="5">
    <source>
        <dbReference type="ARBA" id="ARBA00022692"/>
    </source>
</evidence>